<dbReference type="KEGG" id="lenr:94170310"/>
<evidence type="ECO:0000313" key="2">
    <source>
        <dbReference type="EMBL" id="KAG5473144.1"/>
    </source>
</evidence>
<name>A0A836GGD1_LEIEN</name>
<accession>A0A836GGD1</accession>
<feature type="compositionally biased region" description="Low complexity" evidence="1">
    <location>
        <begin position="249"/>
        <end position="268"/>
    </location>
</feature>
<comment type="caution">
    <text evidence="2">The sequence shown here is derived from an EMBL/GenBank/DDBJ whole genome shotgun (WGS) entry which is preliminary data.</text>
</comment>
<dbReference type="InterPro" id="IPR014903">
    <property type="entry name" value="DUF1796"/>
</dbReference>
<dbReference type="AlphaFoldDB" id="A0A836GGD1"/>
<dbReference type="EMBL" id="JAFHKP010000030">
    <property type="protein sequence ID" value="KAG5473144.1"/>
    <property type="molecule type" value="Genomic_DNA"/>
</dbReference>
<dbReference type="OrthoDB" id="433668at2759"/>
<dbReference type="Pfam" id="PF08795">
    <property type="entry name" value="DUF1796"/>
    <property type="match status" value="1"/>
</dbReference>
<organism evidence="2 3">
    <name type="scientific">Leishmania enriettii</name>
    <dbReference type="NCBI Taxonomy" id="5663"/>
    <lineage>
        <taxon>Eukaryota</taxon>
        <taxon>Discoba</taxon>
        <taxon>Euglenozoa</taxon>
        <taxon>Kinetoplastea</taxon>
        <taxon>Metakinetoplastina</taxon>
        <taxon>Trypanosomatida</taxon>
        <taxon>Trypanosomatidae</taxon>
        <taxon>Leishmaniinae</taxon>
        <taxon>Leishmania</taxon>
    </lineage>
</organism>
<dbReference type="GeneID" id="94170310"/>
<dbReference type="Proteomes" id="UP000674179">
    <property type="component" value="Chromosome 30"/>
</dbReference>
<keyword evidence="3" id="KW-1185">Reference proteome</keyword>
<proteinExistence type="predicted"/>
<sequence>MWRWVSLGGWCGPSLMLSKLGLRPAEESLPFDMVRCTFDGLVELTANGFSSSLRPPAPVTSAGPAASLSAAADVAHYSFSAEHEDGYFPKASSASPMSSSSDTASTSAPLRFVPDPVQAWLLFRSQHACFTHYDLNNTDVQAELRRRIRAWEALLSPVTKGDANEASVRPVTFIRTVIAENPAEELEMLPRFHQAVRQRTSGRLPFRTVLVVHDQADTTRPLCAMPQESKDQHPCIVWNLKRQRPTPAPTRSSSSAADATDATSAAAEAPSLLDECHDGYQTILTSMSKNAKWRTLDASLPSYEAYVTSRGAPFAPYAELSRVDGVPAVRGTCTGFGSTFSGILGRCVHCGCTDGHAVPPAQYDKHLGWQEEDVAELLLNYALHHCDEVAAVEATALRQKRGAHETWQKLRSLLSD</sequence>
<evidence type="ECO:0000313" key="3">
    <source>
        <dbReference type="Proteomes" id="UP000674179"/>
    </source>
</evidence>
<gene>
    <name evidence="2" type="ORF">CUR178_03062</name>
</gene>
<reference evidence="2 3" key="1">
    <citation type="submission" date="2021-02" db="EMBL/GenBank/DDBJ databases">
        <title>Leishmania (Mundinia) enrietti genome sequencing and assembly.</title>
        <authorList>
            <person name="Almutairi H."/>
            <person name="Gatherer D."/>
        </authorList>
    </citation>
    <scope>NUCLEOTIDE SEQUENCE [LARGE SCALE GENOMIC DNA]</scope>
    <source>
        <strain evidence="2">CUR178</strain>
    </source>
</reference>
<dbReference type="RefSeq" id="XP_067690903.1">
    <property type="nucleotide sequence ID" value="XM_067834800.1"/>
</dbReference>
<evidence type="ECO:0000256" key="1">
    <source>
        <dbReference type="SAM" id="MobiDB-lite"/>
    </source>
</evidence>
<feature type="region of interest" description="Disordered" evidence="1">
    <location>
        <begin position="242"/>
        <end position="268"/>
    </location>
</feature>
<protein>
    <submittedName>
        <fullName evidence="2">Uncharacterized protein</fullName>
    </submittedName>
</protein>